<feature type="domain" description="Thiamine pyrophosphate enzyme central" evidence="4">
    <location>
        <begin position="151"/>
        <end position="272"/>
    </location>
</feature>
<dbReference type="OrthoDB" id="4494979at2"/>
<evidence type="ECO:0000259" key="6">
    <source>
        <dbReference type="Pfam" id="PF02776"/>
    </source>
</evidence>
<evidence type="ECO:0000256" key="2">
    <source>
        <dbReference type="ARBA" id="ARBA00023052"/>
    </source>
</evidence>
<dbReference type="GO" id="GO:0000287">
    <property type="term" value="F:magnesium ion binding"/>
    <property type="evidence" value="ECO:0007669"/>
    <property type="project" value="InterPro"/>
</dbReference>
<dbReference type="Pfam" id="PF02776">
    <property type="entry name" value="TPP_enzyme_N"/>
    <property type="match status" value="1"/>
</dbReference>
<dbReference type="GO" id="GO:0050660">
    <property type="term" value="F:flavin adenine dinucleotide binding"/>
    <property type="evidence" value="ECO:0007669"/>
    <property type="project" value="TreeGrafter"/>
</dbReference>
<feature type="domain" description="Thiamine pyrophosphate enzyme N-terminal TPP-binding" evidence="6">
    <location>
        <begin position="6"/>
        <end position="74"/>
    </location>
</feature>
<dbReference type="PANTHER" id="PTHR18968">
    <property type="entry name" value="THIAMINE PYROPHOSPHATE ENZYMES"/>
    <property type="match status" value="1"/>
</dbReference>
<dbReference type="InterPro" id="IPR012001">
    <property type="entry name" value="Thiamin_PyroP_enz_TPP-bd_dom"/>
</dbReference>
<dbReference type="Gene3D" id="3.40.50.1220">
    <property type="entry name" value="TPP-binding domain"/>
    <property type="match status" value="1"/>
</dbReference>
<evidence type="ECO:0000259" key="5">
    <source>
        <dbReference type="Pfam" id="PF02775"/>
    </source>
</evidence>
<dbReference type="GO" id="GO:0030976">
    <property type="term" value="F:thiamine pyrophosphate binding"/>
    <property type="evidence" value="ECO:0007669"/>
    <property type="project" value="InterPro"/>
</dbReference>
<evidence type="ECO:0008006" key="9">
    <source>
        <dbReference type="Google" id="ProtNLM"/>
    </source>
</evidence>
<dbReference type="Gene3D" id="3.40.50.970">
    <property type="match status" value="2"/>
</dbReference>
<evidence type="ECO:0000259" key="4">
    <source>
        <dbReference type="Pfam" id="PF00205"/>
    </source>
</evidence>
<proteinExistence type="inferred from homology"/>
<comment type="caution">
    <text evidence="7">The sequence shown here is derived from an EMBL/GenBank/DDBJ whole genome shotgun (WGS) entry which is preliminary data.</text>
</comment>
<feature type="domain" description="Thiamine pyrophosphate enzyme TPP-binding" evidence="5">
    <location>
        <begin position="351"/>
        <end position="401"/>
    </location>
</feature>
<protein>
    <recommendedName>
        <fullName evidence="9">Acetolactate synthase</fullName>
    </recommendedName>
</protein>
<evidence type="ECO:0000313" key="8">
    <source>
        <dbReference type="Proteomes" id="UP000320338"/>
    </source>
</evidence>
<name>A0A4Y3WQB8_9PSEU</name>
<accession>A0A4Y3WQB8</accession>
<dbReference type="InterPro" id="IPR029035">
    <property type="entry name" value="DHS-like_NAD/FAD-binding_dom"/>
</dbReference>
<evidence type="ECO:0000256" key="3">
    <source>
        <dbReference type="RuleBase" id="RU362132"/>
    </source>
</evidence>
<dbReference type="Pfam" id="PF00205">
    <property type="entry name" value="TPP_enzyme_M"/>
    <property type="match status" value="1"/>
</dbReference>
<dbReference type="AlphaFoldDB" id="A0A4Y3WQB8"/>
<gene>
    <name evidence="7" type="ORF">PHY01_33600</name>
</gene>
<dbReference type="InterPro" id="IPR045229">
    <property type="entry name" value="TPP_enz"/>
</dbReference>
<dbReference type="PANTHER" id="PTHR18968:SF167">
    <property type="entry name" value="ACETOLACTATE SYNTHASE LARGE SUBUNIT ILVB2-RELATED"/>
    <property type="match status" value="1"/>
</dbReference>
<dbReference type="RefSeq" id="WP_141279718.1">
    <property type="nucleotide sequence ID" value="NZ_BJNG01000026.1"/>
</dbReference>
<dbReference type="GO" id="GO:0005948">
    <property type="term" value="C:acetolactate synthase complex"/>
    <property type="evidence" value="ECO:0007669"/>
    <property type="project" value="TreeGrafter"/>
</dbReference>
<keyword evidence="8" id="KW-1185">Reference proteome</keyword>
<dbReference type="Proteomes" id="UP000320338">
    <property type="component" value="Unassembled WGS sequence"/>
</dbReference>
<dbReference type="EMBL" id="BJNG01000026">
    <property type="protein sequence ID" value="GEC21077.1"/>
    <property type="molecule type" value="Genomic_DNA"/>
</dbReference>
<dbReference type="GO" id="GO:0009097">
    <property type="term" value="P:isoleucine biosynthetic process"/>
    <property type="evidence" value="ECO:0007669"/>
    <property type="project" value="TreeGrafter"/>
</dbReference>
<reference evidence="7 8" key="1">
    <citation type="submission" date="2019-06" db="EMBL/GenBank/DDBJ databases">
        <title>Whole genome shotgun sequence of Pseudonocardia hydrocarbonoxydans NBRC 14498.</title>
        <authorList>
            <person name="Hosoyama A."/>
            <person name="Uohara A."/>
            <person name="Ohji S."/>
            <person name="Ichikawa N."/>
        </authorList>
    </citation>
    <scope>NUCLEOTIDE SEQUENCE [LARGE SCALE GENOMIC DNA]</scope>
    <source>
        <strain evidence="7 8">NBRC 14498</strain>
    </source>
</reference>
<dbReference type="InterPro" id="IPR012000">
    <property type="entry name" value="Thiamin_PyroP_enz_cen_dom"/>
</dbReference>
<evidence type="ECO:0000313" key="7">
    <source>
        <dbReference type="EMBL" id="GEC21077.1"/>
    </source>
</evidence>
<dbReference type="SUPFAM" id="SSF52467">
    <property type="entry name" value="DHS-like NAD/FAD-binding domain"/>
    <property type="match status" value="1"/>
</dbReference>
<comment type="similarity">
    <text evidence="1 3">Belongs to the TPP enzyme family.</text>
</comment>
<dbReference type="Pfam" id="PF02775">
    <property type="entry name" value="TPP_enzyme_C"/>
    <property type="match status" value="1"/>
</dbReference>
<dbReference type="SUPFAM" id="SSF52518">
    <property type="entry name" value="Thiamin diphosphate-binding fold (THDP-binding)"/>
    <property type="match status" value="2"/>
</dbReference>
<sequence length="447" mass="44073">MDVDRTGGTAVAETLGAHGVDAAFGTPGHPLLPHLAAAGLSVFTLGTDAAAHRAAAAYRRVSGRTGVVVAGDGPDPDVPDPLLFLTAHGGGTVASPDAAAGTVAAALAAMHRGRPRAVQVDVPPDVLAQQWHGRSAAVAPPAPPVADPDAVRRAAALLEAAERPLVVAGGGAVGAAGEITALVQALGAPVVTTAGGKGVVDDGHPLSAGASGRLAAVAGAVADSDVVLVVGSDFTCPDGVTSIHIDLDETRLPRNGTGVGLLGDATATVAALRGALPPWRTAIGVVRAAALRAACREQARADGRAYELVNDVLRDALPPHAVLVGGTTAVTRLGSVHFFPVPAPRLFCPGGLAAAIGASAARPARPVAVLLGTGAFDTAAADLATAVQLGLALPVVVVRDGSDHGGADPHAVDAAGAIEVRATEPDDLVDLVADAFEADRPTVIRLG</sequence>
<organism evidence="7 8">
    <name type="scientific">Pseudonocardia hydrocarbonoxydans</name>
    <dbReference type="NCBI Taxonomy" id="76726"/>
    <lineage>
        <taxon>Bacteria</taxon>
        <taxon>Bacillati</taxon>
        <taxon>Actinomycetota</taxon>
        <taxon>Actinomycetes</taxon>
        <taxon>Pseudonocardiales</taxon>
        <taxon>Pseudonocardiaceae</taxon>
        <taxon>Pseudonocardia</taxon>
    </lineage>
</organism>
<dbReference type="GO" id="GO:0003984">
    <property type="term" value="F:acetolactate synthase activity"/>
    <property type="evidence" value="ECO:0007669"/>
    <property type="project" value="TreeGrafter"/>
</dbReference>
<keyword evidence="2 3" id="KW-0786">Thiamine pyrophosphate</keyword>
<dbReference type="InterPro" id="IPR011766">
    <property type="entry name" value="TPP_enzyme_TPP-bd"/>
</dbReference>
<dbReference type="GO" id="GO:0009099">
    <property type="term" value="P:L-valine biosynthetic process"/>
    <property type="evidence" value="ECO:0007669"/>
    <property type="project" value="TreeGrafter"/>
</dbReference>
<dbReference type="InterPro" id="IPR029061">
    <property type="entry name" value="THDP-binding"/>
</dbReference>
<evidence type="ECO:0000256" key="1">
    <source>
        <dbReference type="ARBA" id="ARBA00007812"/>
    </source>
</evidence>